<keyword evidence="3 5" id="KW-1133">Transmembrane helix</keyword>
<feature type="transmembrane region" description="Helical" evidence="5">
    <location>
        <begin position="1223"/>
        <end position="1243"/>
    </location>
</feature>
<dbReference type="InterPro" id="IPR013122">
    <property type="entry name" value="PKD1_2_channel"/>
</dbReference>
<dbReference type="GO" id="GO:0016020">
    <property type="term" value="C:membrane"/>
    <property type="evidence" value="ECO:0007669"/>
    <property type="project" value="UniProtKB-SubCell"/>
</dbReference>
<protein>
    <recommendedName>
        <fullName evidence="6">Polycystin cation channel PKD1/PKD2 domain-containing protein</fullName>
    </recommendedName>
</protein>
<gene>
    <name evidence="7" type="ORF">CEUR00632_LOCUS18082</name>
</gene>
<comment type="subcellular location">
    <subcellularLocation>
        <location evidence="1">Membrane</location>
        <topology evidence="1">Multi-pass membrane protein</topology>
    </subcellularLocation>
</comment>
<feature type="transmembrane region" description="Helical" evidence="5">
    <location>
        <begin position="1404"/>
        <end position="1426"/>
    </location>
</feature>
<evidence type="ECO:0000259" key="6">
    <source>
        <dbReference type="Pfam" id="PF08016"/>
    </source>
</evidence>
<accession>A0A7R9VUH3</accession>
<feature type="transmembrane region" description="Helical" evidence="5">
    <location>
        <begin position="62"/>
        <end position="81"/>
    </location>
</feature>
<feature type="transmembrane region" description="Helical" evidence="5">
    <location>
        <begin position="1338"/>
        <end position="1360"/>
    </location>
</feature>
<dbReference type="EMBL" id="HBEC01038940">
    <property type="protein sequence ID" value="CAD8305437.1"/>
    <property type="molecule type" value="Transcribed_RNA"/>
</dbReference>
<sequence>MASAGRVAAAMRASHTPKAVDDEIEQHREFRGLENSETGQAQRIVRDLYFRYEKQLQRWRDYRTLFCFLFFVGWYLATLYLQRSANTAYMVHSTLDEVLYPGSNYMQSTADVHKWLGNTLEAVWVDPVCGDGVCETPWEFASYSTFGCRADCGRLQEVQNLTTIQIDLKWNFGHPLGSTPASDLMRNAKWNLCPRATQFVSACYYETDQTFSLLSGSLSKVIEDAPDGMWTLNVKNDIFDKVSGAVRSTALVNNAAYWVKVYIAGASALAEMDMEERLLRDAVALGNTSLFDFVAAELASNATLNANFTVNAADTPVTNAADQVQQMKNATCACTGVLDAAGAYYDERAFSALNLTVDPVYYDSRPGTLVPGLFNLSDGWGNANTTLTYLANHCPTLAGSASPDLYDWHPTTTVTVNGPVTTWAWQPSTNLTATCINVLGAAATWRDTLMRRSQNLTIDWRLGDGTRTGKISARNAVFQQLQAYVIANATELFTPVFSAPFGTSVSGDAALNARLDVLQRYYALSPLFATSPQPMNALIKRSTVYAADVTALGIKTIAELRLQELRTLRDATLDDILVPTPDAGRYSARSLGTVVQQFLAAGATSPLAWNGTSRVLLLPDMNSTALGDLRTEYNLVKWAGNTTGYLKCDLEKRGPEYLGTCTPQAVTCAASGSDTAPWECTDGTSSALFPATSPYNTSSVAYRSQCELPCERALDCNTLCECWGNCLATEYCLCDKCASLNYDAREDPTFVDIRTSTGLSDAAFAAAIAPVPASAVPASGRRRLAQSNADILAEIQKVSAQQSTLRTQTETLQAKVDQANEFARARANDDTLTNLISQGRQDISNNQALIISKLDTIIGKQNQSLAAAAEASAAIASIQNLASQQAAAQQALATALQSQVTAIKSAAAPPSSIISITQALALWRKARRDAASTEKAAVLATAVCQLSPVTANNFTLDNGLPLINKTPRERFVGLTNRVVAGLLVYQTRTNETNCTDSKFNRIQQTCKGPRTIKSFGVDPVFKRGTSLYLPDFDDVNRSIVTEIYNCSKLATGSFVPTYNVEVLNQTVNPYPYCAELYNPQSEPYPFYYFPLEGKDPGFPAYFDINLGAVAAQKWHAYLEEGLFIDQHTDTLTAEMITYNAPLRVFGFFRATFQFTDGGSIRVNQRLDTVRIEMYNGSDDNVRLFLEIVTNLMVYGMLLWTFWKIVQAQREQHNALRFFLKAWNVLEFISNGLLASCCIIWWVYVQYYATPFTINLRYDVYRAMEPAANYLALTNNGDGLTSAWRAFSDMDAAVNLLNWYFALNGINILMLIARVLKLMDFQPRLGVVTRSLWLAGPDLIHFAIVAGMVFVGYAMMGHLIFGNVISDFATFGDSVNTCFEILLGNIEVNTQLRALDGLQGVAGALWFWTYELLVFMVLLNFLLAIIVDAFSEVKEKTEETVGVHTELFMMARDKWRSLMGMCSSNYISDAKLGTLLKQWAGEDVVPVHQERETVKLLTVLNEDMDEEDLKTVLLECLKDAPGSTDDDEKAAASSGAGQLVRRVFCLPSGQRVMATPREIELAAKYIVSRFGIKVEQGGDDSNNAAADGDSAVKAVGGDDGNVAAGSSAAGAEERGQLASALERLAHVQRELADGQRNLMSGQKQLAEQQSKLIALMSNDS</sequence>
<evidence type="ECO:0000256" key="5">
    <source>
        <dbReference type="SAM" id="Phobius"/>
    </source>
</evidence>
<dbReference type="Pfam" id="PF08016">
    <property type="entry name" value="PKD_channel"/>
    <property type="match status" value="1"/>
</dbReference>
<proteinExistence type="predicted"/>
<feature type="transmembrane region" description="Helical" evidence="5">
    <location>
        <begin position="1183"/>
        <end position="1202"/>
    </location>
</feature>
<dbReference type="Gene3D" id="1.10.287.70">
    <property type="match status" value="1"/>
</dbReference>
<dbReference type="PANTHER" id="PTHR10877:SF183">
    <property type="entry name" value="AT14535P-RELATED"/>
    <property type="match status" value="1"/>
</dbReference>
<dbReference type="PANTHER" id="PTHR10877">
    <property type="entry name" value="POLYCYSTIN FAMILY MEMBER"/>
    <property type="match status" value="1"/>
</dbReference>
<evidence type="ECO:0000256" key="2">
    <source>
        <dbReference type="ARBA" id="ARBA00022692"/>
    </source>
</evidence>
<feature type="domain" description="Polycystin cation channel PKD1/PKD2" evidence="6">
    <location>
        <begin position="1284"/>
        <end position="1432"/>
    </location>
</feature>
<evidence type="ECO:0000256" key="3">
    <source>
        <dbReference type="ARBA" id="ARBA00022989"/>
    </source>
</evidence>
<keyword evidence="4 5" id="KW-0472">Membrane</keyword>
<name>A0A7R9VUH3_9CHLO</name>
<feature type="transmembrane region" description="Helical" evidence="5">
    <location>
        <begin position="1296"/>
        <end position="1315"/>
    </location>
</feature>
<evidence type="ECO:0000256" key="4">
    <source>
        <dbReference type="ARBA" id="ARBA00023136"/>
    </source>
</evidence>
<reference evidence="7" key="1">
    <citation type="submission" date="2021-01" db="EMBL/GenBank/DDBJ databases">
        <authorList>
            <person name="Corre E."/>
            <person name="Pelletier E."/>
            <person name="Niang G."/>
            <person name="Scheremetjew M."/>
            <person name="Finn R."/>
            <person name="Kale V."/>
            <person name="Holt S."/>
            <person name="Cochrane G."/>
            <person name="Meng A."/>
            <person name="Brown T."/>
            <person name="Cohen L."/>
        </authorList>
    </citation>
    <scope>NUCLEOTIDE SEQUENCE</scope>
    <source>
        <strain evidence="7">CCMP219</strain>
    </source>
</reference>
<evidence type="ECO:0000313" key="7">
    <source>
        <dbReference type="EMBL" id="CAD8305437.1"/>
    </source>
</evidence>
<organism evidence="7">
    <name type="scientific">Chlamydomonas euryale</name>
    <dbReference type="NCBI Taxonomy" id="1486919"/>
    <lineage>
        <taxon>Eukaryota</taxon>
        <taxon>Viridiplantae</taxon>
        <taxon>Chlorophyta</taxon>
        <taxon>core chlorophytes</taxon>
        <taxon>Chlorophyceae</taxon>
        <taxon>CS clade</taxon>
        <taxon>Chlamydomonadales</taxon>
        <taxon>Chlamydomonadaceae</taxon>
        <taxon>Chlamydomonas</taxon>
    </lineage>
</organism>
<evidence type="ECO:0000256" key="1">
    <source>
        <dbReference type="ARBA" id="ARBA00004141"/>
    </source>
</evidence>
<dbReference type="InterPro" id="IPR051223">
    <property type="entry name" value="Polycystin"/>
</dbReference>
<keyword evidence="2 5" id="KW-0812">Transmembrane</keyword>